<dbReference type="PANTHER" id="PTHR17085">
    <property type="entry name" value="NUCLEAR RECEPTOR COACTIVATOR 4"/>
    <property type="match status" value="1"/>
</dbReference>
<dbReference type="InterPro" id="IPR039947">
    <property type="entry name" value="NCoA-4"/>
</dbReference>
<accession>A0A0B6Y7F5</accession>
<dbReference type="PANTHER" id="PTHR17085:SF3">
    <property type="entry name" value="NUCLEAR RECEPTOR COACTIVATOR 4"/>
    <property type="match status" value="1"/>
</dbReference>
<evidence type="ECO:0000313" key="3">
    <source>
        <dbReference type="EMBL" id="CEK52013.1"/>
    </source>
</evidence>
<sequence>MSLNEVQDKVLQLEGAIKRLDTVKRHLNQNASDIKGEIHSSVSRNLECLRSREVTLLLQVDQVLRVKEETLQHQQARLNQTLGVLRTGLSMILDHTASERQLAETLEKLNRIELSPEETPYISFRADHVNLRESILTYGRVDASGLPPLIAFDNNPSASLPRHVEEYEDVDHHIFYKTLEEVKRAKTSASSISVTIPKLSNRVEDWLQKKVPISSYKTGAADTTAKQRPATRPSLLAKSCDLPSVCLSGTSTPGGSCSLNSWLSLIKRHADLEEEHDFEIFDNSCSQKEIFPLVKNDLKSWLFDGSGCASKFSSTFFNHVPTDTKFWLAQARQQLTSLEELKHKDFFQDISRETSTWLRSRAHVKQNLSSQETKTADKQDDDIGDKSTNANSHCRNSCIKDDDGKWLMHSAGSTPVFQLEDMCPTSESCGNLSKCVSQPDCLRLCSKDKSAVKSASDLVHAFKPLSLTISGWPLLMSHKQASTTAESEKESCDLFSHIPDVSDSIWLMKTSSLDVSRSSSMSDIFKDNKEETNLWLQKKTSASLLDSASSVSVRSTLTSMEFCMSDWLLVPARDKEECQENLDDNKEESEA</sequence>
<organism evidence="3">
    <name type="scientific">Arion vulgaris</name>
    <dbReference type="NCBI Taxonomy" id="1028688"/>
    <lineage>
        <taxon>Eukaryota</taxon>
        <taxon>Metazoa</taxon>
        <taxon>Spiralia</taxon>
        <taxon>Lophotrochozoa</taxon>
        <taxon>Mollusca</taxon>
        <taxon>Gastropoda</taxon>
        <taxon>Heterobranchia</taxon>
        <taxon>Euthyneura</taxon>
        <taxon>Panpulmonata</taxon>
        <taxon>Eupulmonata</taxon>
        <taxon>Stylommatophora</taxon>
        <taxon>Helicina</taxon>
        <taxon>Arionoidea</taxon>
        <taxon>Arionidae</taxon>
        <taxon>Arion</taxon>
    </lineage>
</organism>
<evidence type="ECO:0000256" key="1">
    <source>
        <dbReference type="SAM" id="MobiDB-lite"/>
    </source>
</evidence>
<name>A0A0B6Y7F5_9EUPU</name>
<dbReference type="Pfam" id="PF12489">
    <property type="entry name" value="ARA70"/>
    <property type="match status" value="1"/>
</dbReference>
<dbReference type="GO" id="GO:0003713">
    <property type="term" value="F:transcription coactivator activity"/>
    <property type="evidence" value="ECO:0007669"/>
    <property type="project" value="InterPro"/>
</dbReference>
<gene>
    <name evidence="3" type="primary">ORF15154</name>
</gene>
<evidence type="ECO:0000259" key="2">
    <source>
        <dbReference type="Pfam" id="PF12489"/>
    </source>
</evidence>
<dbReference type="InterPro" id="IPR022174">
    <property type="entry name" value="NCOA4_N"/>
</dbReference>
<protein>
    <recommendedName>
        <fullName evidence="2">Nuclear receptor coactivator 4 N-terminal domain-containing protein</fullName>
    </recommendedName>
</protein>
<dbReference type="GO" id="GO:0009725">
    <property type="term" value="P:response to hormone"/>
    <property type="evidence" value="ECO:0007669"/>
    <property type="project" value="TreeGrafter"/>
</dbReference>
<dbReference type="AlphaFoldDB" id="A0A0B6Y7F5"/>
<dbReference type="GO" id="GO:0006879">
    <property type="term" value="P:intracellular iron ion homeostasis"/>
    <property type="evidence" value="ECO:0007669"/>
    <property type="project" value="InterPro"/>
</dbReference>
<proteinExistence type="predicted"/>
<dbReference type="EMBL" id="HACG01005148">
    <property type="protein sequence ID" value="CEK52013.1"/>
    <property type="molecule type" value="Transcribed_RNA"/>
</dbReference>
<feature type="domain" description="Nuclear receptor coactivator 4 N-terminal" evidence="2">
    <location>
        <begin position="26"/>
        <end position="128"/>
    </location>
</feature>
<reference evidence="3" key="1">
    <citation type="submission" date="2014-12" db="EMBL/GenBank/DDBJ databases">
        <title>Insight into the proteome of Arion vulgaris.</title>
        <authorList>
            <person name="Aradska J."/>
            <person name="Bulat T."/>
            <person name="Smidak R."/>
            <person name="Sarate P."/>
            <person name="Gangsoo J."/>
            <person name="Sialana F."/>
            <person name="Bilban M."/>
            <person name="Lubec G."/>
        </authorList>
    </citation>
    <scope>NUCLEOTIDE SEQUENCE</scope>
    <source>
        <tissue evidence="3">Skin</tissue>
    </source>
</reference>
<feature type="region of interest" description="Disordered" evidence="1">
    <location>
        <begin position="368"/>
        <end position="388"/>
    </location>
</feature>